<keyword evidence="1" id="KW-1133">Transmembrane helix</keyword>
<evidence type="ECO:0008006" key="4">
    <source>
        <dbReference type="Google" id="ProtNLM"/>
    </source>
</evidence>
<keyword evidence="1" id="KW-0812">Transmembrane</keyword>
<organism evidence="2 3">
    <name type="scientific">Candidatus Sungbacteria bacterium RIFCSPHIGHO2_02_FULL_49_12</name>
    <dbReference type="NCBI Taxonomy" id="1802271"/>
    <lineage>
        <taxon>Bacteria</taxon>
        <taxon>Candidatus Sungiibacteriota</taxon>
    </lineage>
</organism>
<accession>A0A1G2KR40</accession>
<evidence type="ECO:0000313" key="3">
    <source>
        <dbReference type="Proteomes" id="UP000177362"/>
    </source>
</evidence>
<gene>
    <name evidence="2" type="ORF">A3C11_00090</name>
</gene>
<dbReference type="Proteomes" id="UP000177362">
    <property type="component" value="Unassembled WGS sequence"/>
</dbReference>
<comment type="caution">
    <text evidence="2">The sequence shown here is derived from an EMBL/GenBank/DDBJ whole genome shotgun (WGS) entry which is preliminary data.</text>
</comment>
<dbReference type="EMBL" id="MHQJ01000008">
    <property type="protein sequence ID" value="OHA01744.1"/>
    <property type="molecule type" value="Genomic_DNA"/>
</dbReference>
<keyword evidence="1" id="KW-0472">Membrane</keyword>
<dbReference type="STRING" id="1802271.A3C11_00090"/>
<evidence type="ECO:0000256" key="1">
    <source>
        <dbReference type="SAM" id="Phobius"/>
    </source>
</evidence>
<sequence>MGNYTGQKARGFTAVEMLVYIALFSAISAFLISSLMTLTVAYRHLRDERDVVSGMRTIMEILGREIQGADGIYTPTTVFSPTVKQLSLESAVNPNAGETSTYADFYLDNERLYMKREGAAAIALNSESTEVSEFHAERVVAGSRESVQIFLRIRSQSSGNLQTESAVTASFTPRNNY</sequence>
<protein>
    <recommendedName>
        <fullName evidence="4">Type II secretion system protein</fullName>
    </recommendedName>
</protein>
<dbReference type="AlphaFoldDB" id="A0A1G2KR40"/>
<evidence type="ECO:0000313" key="2">
    <source>
        <dbReference type="EMBL" id="OHA01744.1"/>
    </source>
</evidence>
<feature type="transmembrane region" description="Helical" evidence="1">
    <location>
        <begin position="20"/>
        <end position="42"/>
    </location>
</feature>
<name>A0A1G2KR40_9BACT</name>
<reference evidence="2 3" key="1">
    <citation type="journal article" date="2016" name="Nat. Commun.">
        <title>Thousands of microbial genomes shed light on interconnected biogeochemical processes in an aquifer system.</title>
        <authorList>
            <person name="Anantharaman K."/>
            <person name="Brown C.T."/>
            <person name="Hug L.A."/>
            <person name="Sharon I."/>
            <person name="Castelle C.J."/>
            <person name="Probst A.J."/>
            <person name="Thomas B.C."/>
            <person name="Singh A."/>
            <person name="Wilkins M.J."/>
            <person name="Karaoz U."/>
            <person name="Brodie E.L."/>
            <person name="Williams K.H."/>
            <person name="Hubbard S.S."/>
            <person name="Banfield J.F."/>
        </authorList>
    </citation>
    <scope>NUCLEOTIDE SEQUENCE [LARGE SCALE GENOMIC DNA]</scope>
</reference>
<proteinExistence type="predicted"/>